<reference evidence="1 2" key="1">
    <citation type="submission" date="2019-11" db="EMBL/GenBank/DDBJ databases">
        <title>Comparative genomics of hydrocarbon-degrading Desulfosarcina strains.</title>
        <authorList>
            <person name="Watanabe M."/>
            <person name="Kojima H."/>
            <person name="Fukui M."/>
        </authorList>
    </citation>
    <scope>NUCLEOTIDE SEQUENCE [LARGE SCALE GENOMIC DNA]</scope>
    <source>
        <strain evidence="1 2">PL12</strain>
    </source>
</reference>
<protein>
    <submittedName>
        <fullName evidence="1">Uncharacterized protein</fullName>
    </submittedName>
</protein>
<sequence length="57" mass="6746">MKILHILRSEPDDTVEKFTVAMSMEDTATVVMLYEDPVDWPDLVDKIFENDKVVCWW</sequence>
<proteinExistence type="predicted"/>
<dbReference type="KEGG" id="dalk:DSCA_51480"/>
<evidence type="ECO:0000313" key="2">
    <source>
        <dbReference type="Proteomes" id="UP000427906"/>
    </source>
</evidence>
<name>A0A5K7YR72_9BACT</name>
<keyword evidence="2" id="KW-1185">Reference proteome</keyword>
<dbReference type="RefSeq" id="WP_155319085.1">
    <property type="nucleotide sequence ID" value="NZ_AP021874.1"/>
</dbReference>
<evidence type="ECO:0000313" key="1">
    <source>
        <dbReference type="EMBL" id="BBO71218.1"/>
    </source>
</evidence>
<dbReference type="AlphaFoldDB" id="A0A5K7YR72"/>
<organism evidence="1 2">
    <name type="scientific">Desulfosarcina alkanivorans</name>
    <dbReference type="NCBI Taxonomy" id="571177"/>
    <lineage>
        <taxon>Bacteria</taxon>
        <taxon>Pseudomonadati</taxon>
        <taxon>Thermodesulfobacteriota</taxon>
        <taxon>Desulfobacteria</taxon>
        <taxon>Desulfobacterales</taxon>
        <taxon>Desulfosarcinaceae</taxon>
        <taxon>Desulfosarcina</taxon>
    </lineage>
</organism>
<gene>
    <name evidence="1" type="ORF">DSCA_51480</name>
</gene>
<dbReference type="OrthoDB" id="5421871at2"/>
<dbReference type="EMBL" id="AP021874">
    <property type="protein sequence ID" value="BBO71218.1"/>
    <property type="molecule type" value="Genomic_DNA"/>
</dbReference>
<dbReference type="Proteomes" id="UP000427906">
    <property type="component" value="Chromosome"/>
</dbReference>
<accession>A0A5K7YR72</accession>